<reference evidence="5" key="1">
    <citation type="submission" date="2017-09" db="EMBL/GenBank/DDBJ databases">
        <title>Depth-based differentiation of microbial function through sediment-hosted aquifers and enrichment of novel symbionts in the deep terrestrial subsurface.</title>
        <authorList>
            <person name="Probst A.J."/>
            <person name="Ladd B."/>
            <person name="Jarett J.K."/>
            <person name="Geller-Mcgrath D.E."/>
            <person name="Sieber C.M.K."/>
            <person name="Emerson J.B."/>
            <person name="Anantharaman K."/>
            <person name="Thomas B.C."/>
            <person name="Malmstrom R."/>
            <person name="Stieglmeier M."/>
            <person name="Klingl A."/>
            <person name="Woyke T."/>
            <person name="Ryan C.M."/>
            <person name="Banfield J.F."/>
        </authorList>
    </citation>
    <scope>NUCLEOTIDE SEQUENCE [LARGE SCALE GENOMIC DNA]</scope>
</reference>
<dbReference type="SUPFAM" id="SSF50156">
    <property type="entry name" value="PDZ domain-like"/>
    <property type="match status" value="1"/>
</dbReference>
<feature type="domain" description="PDZ" evidence="3">
    <location>
        <begin position="200"/>
        <end position="252"/>
    </location>
</feature>
<dbReference type="Pfam" id="PF13180">
    <property type="entry name" value="PDZ_2"/>
    <property type="match status" value="1"/>
</dbReference>
<dbReference type="SUPFAM" id="SSF50494">
    <property type="entry name" value="Trypsin-like serine proteases"/>
    <property type="match status" value="1"/>
</dbReference>
<dbReference type="InterPro" id="IPR051201">
    <property type="entry name" value="Chloro_Bact_Ser_Proteases"/>
</dbReference>
<dbReference type="Gene3D" id="2.40.10.120">
    <property type="match status" value="1"/>
</dbReference>
<name>A0A2H0UW42_9BACT</name>
<dbReference type="PROSITE" id="PS50106">
    <property type="entry name" value="PDZ"/>
    <property type="match status" value="1"/>
</dbReference>
<evidence type="ECO:0000259" key="3">
    <source>
        <dbReference type="PROSITE" id="PS50106"/>
    </source>
</evidence>
<gene>
    <name evidence="4" type="ORF">COU02_01260</name>
</gene>
<keyword evidence="1" id="KW-0645">Protease</keyword>
<dbReference type="GO" id="GO:0004252">
    <property type="term" value="F:serine-type endopeptidase activity"/>
    <property type="evidence" value="ECO:0007669"/>
    <property type="project" value="InterPro"/>
</dbReference>
<evidence type="ECO:0000256" key="1">
    <source>
        <dbReference type="ARBA" id="ARBA00022670"/>
    </source>
</evidence>
<evidence type="ECO:0000313" key="5">
    <source>
        <dbReference type="Proteomes" id="UP000230882"/>
    </source>
</evidence>
<dbReference type="InterPro" id="IPR009003">
    <property type="entry name" value="Peptidase_S1_PA"/>
</dbReference>
<comment type="caution">
    <text evidence="4">The sequence shown here is derived from an EMBL/GenBank/DDBJ whole genome shotgun (WGS) entry which is preliminary data.</text>
</comment>
<dbReference type="Proteomes" id="UP000230882">
    <property type="component" value="Unassembled WGS sequence"/>
</dbReference>
<keyword evidence="2" id="KW-0378">Hydrolase</keyword>
<dbReference type="InterPro" id="IPR001478">
    <property type="entry name" value="PDZ"/>
</dbReference>
<dbReference type="GO" id="GO:0006508">
    <property type="term" value="P:proteolysis"/>
    <property type="evidence" value="ECO:0007669"/>
    <property type="project" value="UniProtKB-KW"/>
</dbReference>
<dbReference type="Gene3D" id="2.30.42.10">
    <property type="match status" value="1"/>
</dbReference>
<sequence>LTNDGKKFPARVLARDPIQDLAVLKIDKDKIVSEEGDFLQKPFSLVKLGDSSNLQIGQTVIAIGNALGEFRNTISVGVISGLGRTITASGEGIIETLEDVIQTDAAINRGNSGGPLLNLKGEVIGINVAMAQEAQNIGFSIPINKAKRDIEQIKTLGKIVYPFLGVRYILITEEIQEEKNLPVDYGALVVRGENPGEVAIIPGSAAEKAGLKEGDIILELEGEKITLQNSLAKIIQKYNPGDKVVLKILRDEKEKTIEAVLEELTE</sequence>
<feature type="non-terminal residue" evidence="4">
    <location>
        <position position="1"/>
    </location>
</feature>
<dbReference type="PANTHER" id="PTHR43343:SF3">
    <property type="entry name" value="PROTEASE DO-LIKE 8, CHLOROPLASTIC"/>
    <property type="match status" value="1"/>
</dbReference>
<accession>A0A2H0UW42</accession>
<dbReference type="AlphaFoldDB" id="A0A2H0UW42"/>
<evidence type="ECO:0000313" key="4">
    <source>
        <dbReference type="EMBL" id="PIR91051.1"/>
    </source>
</evidence>
<dbReference type="SMART" id="SM00228">
    <property type="entry name" value="PDZ"/>
    <property type="match status" value="1"/>
</dbReference>
<proteinExistence type="predicted"/>
<dbReference type="PRINTS" id="PR00834">
    <property type="entry name" value="PROTEASES2C"/>
</dbReference>
<dbReference type="InterPro" id="IPR001940">
    <property type="entry name" value="Peptidase_S1C"/>
</dbReference>
<dbReference type="InterPro" id="IPR036034">
    <property type="entry name" value="PDZ_sf"/>
</dbReference>
<protein>
    <recommendedName>
        <fullName evidence="3">PDZ domain-containing protein</fullName>
    </recommendedName>
</protein>
<dbReference type="PANTHER" id="PTHR43343">
    <property type="entry name" value="PEPTIDASE S12"/>
    <property type="match status" value="1"/>
</dbReference>
<dbReference type="Pfam" id="PF13365">
    <property type="entry name" value="Trypsin_2"/>
    <property type="match status" value="1"/>
</dbReference>
<organism evidence="4 5">
    <name type="scientific">bacterium (Candidatus Gribaldobacteria) CG10_big_fil_rev_8_21_14_0_10_37_46</name>
    <dbReference type="NCBI Taxonomy" id="2014276"/>
    <lineage>
        <taxon>Bacteria</taxon>
        <taxon>Candidatus Gribaldobacteria</taxon>
    </lineage>
</organism>
<evidence type="ECO:0000256" key="2">
    <source>
        <dbReference type="ARBA" id="ARBA00022801"/>
    </source>
</evidence>
<dbReference type="EMBL" id="PFAU01000033">
    <property type="protein sequence ID" value="PIR91051.1"/>
    <property type="molecule type" value="Genomic_DNA"/>
</dbReference>